<keyword evidence="2" id="KW-0646">Protease inhibitor</keyword>
<feature type="domain" description="Serpin" evidence="6">
    <location>
        <begin position="33"/>
        <end position="387"/>
    </location>
</feature>
<keyword evidence="8" id="KW-1185">Reference proteome</keyword>
<name>A0AA38I0Y9_9CUCU</name>
<evidence type="ECO:0000256" key="3">
    <source>
        <dbReference type="ARBA" id="ARBA00022900"/>
    </source>
</evidence>
<feature type="signal peptide" evidence="5">
    <location>
        <begin position="1"/>
        <end position="16"/>
    </location>
</feature>
<dbReference type="Proteomes" id="UP001168821">
    <property type="component" value="Unassembled WGS sequence"/>
</dbReference>
<keyword evidence="5" id="KW-0732">Signal</keyword>
<comment type="caution">
    <text evidence="7">The sequence shown here is derived from an EMBL/GenBank/DDBJ whole genome shotgun (WGS) entry which is preliminary data.</text>
</comment>
<evidence type="ECO:0000313" key="8">
    <source>
        <dbReference type="Proteomes" id="UP001168821"/>
    </source>
</evidence>
<dbReference type="PANTHER" id="PTHR11461">
    <property type="entry name" value="SERINE PROTEASE INHIBITOR, SERPIN"/>
    <property type="match status" value="1"/>
</dbReference>
<proteinExistence type="inferred from homology"/>
<accession>A0AA38I0Y9</accession>
<evidence type="ECO:0000313" key="7">
    <source>
        <dbReference type="EMBL" id="KAJ3644594.1"/>
    </source>
</evidence>
<dbReference type="EMBL" id="JALNTZ010000007">
    <property type="protein sequence ID" value="KAJ3644594.1"/>
    <property type="molecule type" value="Genomic_DNA"/>
</dbReference>
<dbReference type="GO" id="GO:0005615">
    <property type="term" value="C:extracellular space"/>
    <property type="evidence" value="ECO:0007669"/>
    <property type="project" value="InterPro"/>
</dbReference>
<evidence type="ECO:0000256" key="4">
    <source>
        <dbReference type="RuleBase" id="RU000411"/>
    </source>
</evidence>
<dbReference type="InterPro" id="IPR023795">
    <property type="entry name" value="Serpin_CS"/>
</dbReference>
<dbReference type="CDD" id="cd19955">
    <property type="entry name" value="serpin48-like_insects"/>
    <property type="match status" value="1"/>
</dbReference>
<comment type="similarity">
    <text evidence="1 4">Belongs to the serpin family.</text>
</comment>
<dbReference type="SMART" id="SM00093">
    <property type="entry name" value="SERPIN"/>
    <property type="match status" value="1"/>
</dbReference>
<organism evidence="7 8">
    <name type="scientific">Zophobas morio</name>
    <dbReference type="NCBI Taxonomy" id="2755281"/>
    <lineage>
        <taxon>Eukaryota</taxon>
        <taxon>Metazoa</taxon>
        <taxon>Ecdysozoa</taxon>
        <taxon>Arthropoda</taxon>
        <taxon>Hexapoda</taxon>
        <taxon>Insecta</taxon>
        <taxon>Pterygota</taxon>
        <taxon>Neoptera</taxon>
        <taxon>Endopterygota</taxon>
        <taxon>Coleoptera</taxon>
        <taxon>Polyphaga</taxon>
        <taxon>Cucujiformia</taxon>
        <taxon>Tenebrionidae</taxon>
        <taxon>Zophobas</taxon>
    </lineage>
</organism>
<dbReference type="InterPro" id="IPR042178">
    <property type="entry name" value="Serpin_sf_1"/>
</dbReference>
<dbReference type="AlphaFoldDB" id="A0AA38I0Y9"/>
<evidence type="ECO:0000256" key="5">
    <source>
        <dbReference type="SAM" id="SignalP"/>
    </source>
</evidence>
<dbReference type="PROSITE" id="PS00284">
    <property type="entry name" value="SERPIN"/>
    <property type="match status" value="1"/>
</dbReference>
<dbReference type="GO" id="GO:0004867">
    <property type="term" value="F:serine-type endopeptidase inhibitor activity"/>
    <property type="evidence" value="ECO:0007669"/>
    <property type="project" value="UniProtKB-KW"/>
</dbReference>
<dbReference type="PANTHER" id="PTHR11461:SF211">
    <property type="entry name" value="GH10112P-RELATED"/>
    <property type="match status" value="1"/>
</dbReference>
<protein>
    <recommendedName>
        <fullName evidence="6">Serpin domain-containing protein</fullName>
    </recommendedName>
</protein>
<reference evidence="7" key="1">
    <citation type="journal article" date="2023" name="G3 (Bethesda)">
        <title>Whole genome assemblies of Zophobas morio and Tenebrio molitor.</title>
        <authorList>
            <person name="Kaur S."/>
            <person name="Stinson S.A."/>
            <person name="diCenzo G.C."/>
        </authorList>
    </citation>
    <scope>NUCLEOTIDE SEQUENCE</scope>
    <source>
        <strain evidence="7">QUZm001</strain>
    </source>
</reference>
<keyword evidence="3" id="KW-0722">Serine protease inhibitor</keyword>
<dbReference type="InterPro" id="IPR036186">
    <property type="entry name" value="Serpin_sf"/>
</dbReference>
<dbReference type="SUPFAM" id="SSF56574">
    <property type="entry name" value="Serpins"/>
    <property type="match status" value="1"/>
</dbReference>
<evidence type="ECO:0000256" key="2">
    <source>
        <dbReference type="ARBA" id="ARBA00022690"/>
    </source>
</evidence>
<dbReference type="Pfam" id="PF00079">
    <property type="entry name" value="Serpin"/>
    <property type="match status" value="1"/>
</dbReference>
<dbReference type="Gene3D" id="3.30.497.10">
    <property type="entry name" value="Antithrombin, subunit I, domain 2"/>
    <property type="match status" value="1"/>
</dbReference>
<evidence type="ECO:0000256" key="1">
    <source>
        <dbReference type="ARBA" id="ARBA00009500"/>
    </source>
</evidence>
<evidence type="ECO:0000259" key="6">
    <source>
        <dbReference type="SMART" id="SM00093"/>
    </source>
</evidence>
<dbReference type="InterPro" id="IPR023796">
    <property type="entry name" value="Serpin_dom"/>
</dbReference>
<dbReference type="InterPro" id="IPR042185">
    <property type="entry name" value="Serpin_sf_2"/>
</dbReference>
<dbReference type="Gene3D" id="2.30.39.10">
    <property type="entry name" value="Alpha-1-antitrypsin, domain 1"/>
    <property type="match status" value="1"/>
</dbReference>
<dbReference type="InterPro" id="IPR000215">
    <property type="entry name" value="Serpin_fam"/>
</dbReference>
<gene>
    <name evidence="7" type="ORF">Zmor_022315</name>
</gene>
<feature type="chain" id="PRO_5041450376" description="Serpin domain-containing protein" evidence="5">
    <location>
        <begin position="17"/>
        <end position="389"/>
    </location>
</feature>
<sequence>MKLFLVLSLCATAAFASEADLQKFATSSKLFTGAVYKELLVDNNDNILVSPFSAETVLALTQSGAIGLTGEEIRSSLFLPDTKEETEAIIKSVLPTIQSDQYTLKAANKIYVEDNLAIKQDFQKVATDVYQAGFQSIEFAESIKAAEEINQWVEEQTNDKIHNLVSPDALNENTRVVLVNALYFQANWSIPFIPDLTTKATFYAPNEEVESDFMVIKSEALNFYESEELDAKFLQLPFLGESASMTFVVPNKKEGIAVLEKQSADVLNVPEYKQEVLQVSLPKFKIEATVDFENILENLGVHAAFNPEVVDFSGIAGKPGDIVISKVTQKTFIDVNEVGVEAASATGIVVPINPAPPALQIFTVDRPFMFYITVNDVVLFEGRVLVPNY</sequence>